<reference evidence="2 3" key="1">
    <citation type="journal article" date="2019" name="Nat. Ecol. Evol.">
        <title>Megaphylogeny resolves global patterns of mushroom evolution.</title>
        <authorList>
            <person name="Varga T."/>
            <person name="Krizsan K."/>
            <person name="Foldi C."/>
            <person name="Dima B."/>
            <person name="Sanchez-Garcia M."/>
            <person name="Sanchez-Ramirez S."/>
            <person name="Szollosi G.J."/>
            <person name="Szarkandi J.G."/>
            <person name="Papp V."/>
            <person name="Albert L."/>
            <person name="Andreopoulos W."/>
            <person name="Angelini C."/>
            <person name="Antonin V."/>
            <person name="Barry K.W."/>
            <person name="Bougher N.L."/>
            <person name="Buchanan P."/>
            <person name="Buyck B."/>
            <person name="Bense V."/>
            <person name="Catcheside P."/>
            <person name="Chovatia M."/>
            <person name="Cooper J."/>
            <person name="Damon W."/>
            <person name="Desjardin D."/>
            <person name="Finy P."/>
            <person name="Geml J."/>
            <person name="Haridas S."/>
            <person name="Hughes K."/>
            <person name="Justo A."/>
            <person name="Karasinski D."/>
            <person name="Kautmanova I."/>
            <person name="Kiss B."/>
            <person name="Kocsube S."/>
            <person name="Kotiranta H."/>
            <person name="LaButti K.M."/>
            <person name="Lechner B.E."/>
            <person name="Liimatainen K."/>
            <person name="Lipzen A."/>
            <person name="Lukacs Z."/>
            <person name="Mihaltcheva S."/>
            <person name="Morgado L.N."/>
            <person name="Niskanen T."/>
            <person name="Noordeloos M.E."/>
            <person name="Ohm R.A."/>
            <person name="Ortiz-Santana B."/>
            <person name="Ovrebo C."/>
            <person name="Racz N."/>
            <person name="Riley R."/>
            <person name="Savchenko A."/>
            <person name="Shiryaev A."/>
            <person name="Soop K."/>
            <person name="Spirin V."/>
            <person name="Szebenyi C."/>
            <person name="Tomsovsky M."/>
            <person name="Tulloss R.E."/>
            <person name="Uehling J."/>
            <person name="Grigoriev I.V."/>
            <person name="Vagvolgyi C."/>
            <person name="Papp T."/>
            <person name="Martin F.M."/>
            <person name="Miettinen O."/>
            <person name="Hibbett D.S."/>
            <person name="Nagy L.G."/>
        </authorList>
    </citation>
    <scope>NUCLEOTIDE SEQUENCE [LARGE SCALE GENOMIC DNA]</scope>
    <source>
        <strain evidence="2 3">CBS 121175</strain>
    </source>
</reference>
<evidence type="ECO:0000313" key="3">
    <source>
        <dbReference type="Proteomes" id="UP000307440"/>
    </source>
</evidence>
<evidence type="ECO:0000313" key="2">
    <source>
        <dbReference type="EMBL" id="TFK20495.1"/>
    </source>
</evidence>
<dbReference type="AlphaFoldDB" id="A0A5C3KKN3"/>
<accession>A0A5C3KKN3</accession>
<gene>
    <name evidence="2" type="ORF">FA15DRAFT_708053</name>
</gene>
<feature type="compositionally biased region" description="Basic and acidic residues" evidence="1">
    <location>
        <begin position="133"/>
        <end position="144"/>
    </location>
</feature>
<organism evidence="2 3">
    <name type="scientific">Coprinopsis marcescibilis</name>
    <name type="common">Agaric fungus</name>
    <name type="synonym">Psathyrella marcescibilis</name>
    <dbReference type="NCBI Taxonomy" id="230819"/>
    <lineage>
        <taxon>Eukaryota</taxon>
        <taxon>Fungi</taxon>
        <taxon>Dikarya</taxon>
        <taxon>Basidiomycota</taxon>
        <taxon>Agaricomycotina</taxon>
        <taxon>Agaricomycetes</taxon>
        <taxon>Agaricomycetidae</taxon>
        <taxon>Agaricales</taxon>
        <taxon>Agaricineae</taxon>
        <taxon>Psathyrellaceae</taxon>
        <taxon>Coprinopsis</taxon>
    </lineage>
</organism>
<dbReference type="Proteomes" id="UP000307440">
    <property type="component" value="Unassembled WGS sequence"/>
</dbReference>
<feature type="compositionally biased region" description="Polar residues" evidence="1">
    <location>
        <begin position="83"/>
        <end position="115"/>
    </location>
</feature>
<keyword evidence="3" id="KW-1185">Reference proteome</keyword>
<feature type="region of interest" description="Disordered" evidence="1">
    <location>
        <begin position="55"/>
        <end position="212"/>
    </location>
</feature>
<name>A0A5C3KKN3_COPMA</name>
<proteinExistence type="predicted"/>
<sequence>MNTNSEYVCKDCSVSYAMPRYLEQHQRDVCARSKRSLSTILDQAKEIGECLRLEPDSETHRQSHCTPGPRYNSQQTRYHRIVLTTSEAGPSRSTPSPSQHTLTQPEVLDDSSQPVATRKAKRSCKTPAQFRDNAMDDMKSSDKESESEDETNSNPERLPLVTSLRRTTDLGYSMAVESEHRPDFDLSPPSPADPTQLEDSDPNDGLSGLDNS</sequence>
<evidence type="ECO:0000256" key="1">
    <source>
        <dbReference type="SAM" id="MobiDB-lite"/>
    </source>
</evidence>
<protein>
    <submittedName>
        <fullName evidence="2">Uncharacterized protein</fullName>
    </submittedName>
</protein>
<dbReference type="EMBL" id="ML210298">
    <property type="protein sequence ID" value="TFK20495.1"/>
    <property type="molecule type" value="Genomic_DNA"/>
</dbReference>